<dbReference type="Pfam" id="PF01168">
    <property type="entry name" value="Ala_racemase_N"/>
    <property type="match status" value="1"/>
</dbReference>
<dbReference type="InterPro" id="IPR029066">
    <property type="entry name" value="PLP-binding_barrel"/>
</dbReference>
<dbReference type="SMART" id="SM01119">
    <property type="entry name" value="D-ser_dehydrat"/>
    <property type="match status" value="1"/>
</dbReference>
<protein>
    <submittedName>
        <fullName evidence="4">D-threonine aldolase</fullName>
        <ecNumber evidence="4">4.1.2.42</ecNumber>
    </submittedName>
</protein>
<keyword evidence="2 4" id="KW-0456">Lyase</keyword>
<dbReference type="Gene3D" id="2.40.37.20">
    <property type="entry name" value="D-serine dehydratase-like domain"/>
    <property type="match status" value="1"/>
</dbReference>
<evidence type="ECO:0000259" key="3">
    <source>
        <dbReference type="SMART" id="SM01119"/>
    </source>
</evidence>
<sequence length="368" mass="40027">MTAIRPIDDLIGLPIDELDTPALLLDRAALNQNLTTMADYFRDRSANLRPHFKNHKCTQLARLQLEAGSAVGMTCAKLGEAEILAAAGIENILIANQVVGRSKMERLTQVARRARLSLAVDHVDQIQAISEAAVRADVQIGVLVEVDIGMGRCGVAFGEPALQLTRNVIDSPGILFGGLQAFEGHLIYIQDANERRERTIAAMHRAIKTRQLIEAAGISVNVISGGSSSTYQFISDLPGVDEIQAGTYATMDCAYRKVSPEFQQALSVLTRVISRRSPGTAVLDVGVKGAGNEFGLPEIKGYPDLVIPFFKSEEHCVVNEAPDWMIGQTVELIPSHACTTCNLYRQFHVHENGQIVDVWPIEASGMLT</sequence>
<accession>A0A5C5XD98</accession>
<dbReference type="EMBL" id="SJPG01000001">
    <property type="protein sequence ID" value="TWT60778.1"/>
    <property type="molecule type" value="Genomic_DNA"/>
</dbReference>
<keyword evidence="5" id="KW-1185">Reference proteome</keyword>
<dbReference type="Gene3D" id="3.20.20.10">
    <property type="entry name" value="Alanine racemase"/>
    <property type="match status" value="1"/>
</dbReference>
<proteinExistence type="inferred from homology"/>
<dbReference type="PANTHER" id="PTHR28004">
    <property type="entry name" value="ZGC:162816-RELATED"/>
    <property type="match status" value="1"/>
</dbReference>
<comment type="similarity">
    <text evidence="1">Belongs to the DSD1 family.</text>
</comment>
<reference evidence="4 5" key="1">
    <citation type="submission" date="2019-02" db="EMBL/GenBank/DDBJ databases">
        <title>Deep-cultivation of Planctomycetes and their phenomic and genomic characterization uncovers novel biology.</title>
        <authorList>
            <person name="Wiegand S."/>
            <person name="Jogler M."/>
            <person name="Boedeker C."/>
            <person name="Pinto D."/>
            <person name="Vollmers J."/>
            <person name="Rivas-Marin E."/>
            <person name="Kohn T."/>
            <person name="Peeters S.H."/>
            <person name="Heuer A."/>
            <person name="Rast P."/>
            <person name="Oberbeckmann S."/>
            <person name="Bunk B."/>
            <person name="Jeske O."/>
            <person name="Meyerdierks A."/>
            <person name="Storesund J.E."/>
            <person name="Kallscheuer N."/>
            <person name="Luecker S."/>
            <person name="Lage O.M."/>
            <person name="Pohl T."/>
            <person name="Merkel B.J."/>
            <person name="Hornburger P."/>
            <person name="Mueller R.-W."/>
            <person name="Bruemmer F."/>
            <person name="Labrenz M."/>
            <person name="Spormann A.M."/>
            <person name="Op Den Camp H."/>
            <person name="Overmann J."/>
            <person name="Amann R."/>
            <person name="Jetten M.S.M."/>
            <person name="Mascher T."/>
            <person name="Medema M.H."/>
            <person name="Devos D.P."/>
            <person name="Kaster A.-K."/>
            <person name="Ovreas L."/>
            <person name="Rohde M."/>
            <person name="Galperin M.Y."/>
            <person name="Jogler C."/>
        </authorList>
    </citation>
    <scope>NUCLEOTIDE SEQUENCE [LARGE SCALE GENOMIC DNA]</scope>
    <source>
        <strain evidence="4 5">Pan54</strain>
    </source>
</reference>
<dbReference type="GO" id="GO:0036088">
    <property type="term" value="P:D-serine catabolic process"/>
    <property type="evidence" value="ECO:0007669"/>
    <property type="project" value="TreeGrafter"/>
</dbReference>
<comment type="caution">
    <text evidence="4">The sequence shown here is derived from an EMBL/GenBank/DDBJ whole genome shotgun (WGS) entry which is preliminary data.</text>
</comment>
<dbReference type="RefSeq" id="WP_146502857.1">
    <property type="nucleotide sequence ID" value="NZ_SJPG01000001.1"/>
</dbReference>
<gene>
    <name evidence="4" type="ORF">Pan54_15050</name>
</gene>
<dbReference type="Proteomes" id="UP000316095">
    <property type="component" value="Unassembled WGS sequence"/>
</dbReference>
<dbReference type="GO" id="GO:0043876">
    <property type="term" value="F:D-threonine aldolase activity"/>
    <property type="evidence" value="ECO:0007669"/>
    <property type="project" value="UniProtKB-EC"/>
</dbReference>
<dbReference type="InterPro" id="IPR001608">
    <property type="entry name" value="Ala_racemase_N"/>
</dbReference>
<dbReference type="AlphaFoldDB" id="A0A5C5XD98"/>
<dbReference type="PANTHER" id="PTHR28004:SF2">
    <property type="entry name" value="D-SERINE DEHYDRATASE"/>
    <property type="match status" value="1"/>
</dbReference>
<dbReference type="Pfam" id="PF14031">
    <property type="entry name" value="D-ser_dehydrat"/>
    <property type="match status" value="1"/>
</dbReference>
<dbReference type="EC" id="4.1.2.42" evidence="4"/>
<evidence type="ECO:0000256" key="2">
    <source>
        <dbReference type="ARBA" id="ARBA00023239"/>
    </source>
</evidence>
<evidence type="ECO:0000313" key="4">
    <source>
        <dbReference type="EMBL" id="TWT60778.1"/>
    </source>
</evidence>
<name>A0A5C5XD98_9PLAN</name>
<feature type="domain" description="D-serine dehydratase-like" evidence="3">
    <location>
        <begin position="265"/>
        <end position="351"/>
    </location>
</feature>
<dbReference type="InterPro" id="IPR051466">
    <property type="entry name" value="D-amino_acid_metab_enzyme"/>
</dbReference>
<dbReference type="InterPro" id="IPR042208">
    <property type="entry name" value="D-ser_dehydrat-like_sf"/>
</dbReference>
<evidence type="ECO:0000256" key="1">
    <source>
        <dbReference type="ARBA" id="ARBA00005323"/>
    </source>
</evidence>
<dbReference type="CDD" id="cd06819">
    <property type="entry name" value="PLPDE_III_LS_D-TA"/>
    <property type="match status" value="1"/>
</dbReference>
<dbReference type="InterPro" id="IPR026956">
    <property type="entry name" value="D-ser_dehydrat-like_dom"/>
</dbReference>
<evidence type="ECO:0000313" key="5">
    <source>
        <dbReference type="Proteomes" id="UP000316095"/>
    </source>
</evidence>
<dbReference type="OrthoDB" id="9788869at2"/>
<dbReference type="SUPFAM" id="SSF51419">
    <property type="entry name" value="PLP-binding barrel"/>
    <property type="match status" value="1"/>
</dbReference>
<dbReference type="GO" id="GO:0008721">
    <property type="term" value="F:D-serine ammonia-lyase activity"/>
    <property type="evidence" value="ECO:0007669"/>
    <property type="project" value="TreeGrafter"/>
</dbReference>
<organism evidence="4 5">
    <name type="scientific">Rubinisphaera italica</name>
    <dbReference type="NCBI Taxonomy" id="2527969"/>
    <lineage>
        <taxon>Bacteria</taxon>
        <taxon>Pseudomonadati</taxon>
        <taxon>Planctomycetota</taxon>
        <taxon>Planctomycetia</taxon>
        <taxon>Planctomycetales</taxon>
        <taxon>Planctomycetaceae</taxon>
        <taxon>Rubinisphaera</taxon>
    </lineage>
</organism>